<dbReference type="InterPro" id="IPR015002">
    <property type="entry name" value="T6SS_Tdi1_C"/>
</dbReference>
<evidence type="ECO:0000313" key="3">
    <source>
        <dbReference type="EMBL" id="KAB5326536.1"/>
    </source>
</evidence>
<organism evidence="3 4">
    <name type="scientific">Bacteroides stercoris</name>
    <dbReference type="NCBI Taxonomy" id="46506"/>
    <lineage>
        <taxon>Bacteria</taxon>
        <taxon>Pseudomonadati</taxon>
        <taxon>Bacteroidota</taxon>
        <taxon>Bacteroidia</taxon>
        <taxon>Bacteroidales</taxon>
        <taxon>Bacteroidaceae</taxon>
        <taxon>Bacteroides</taxon>
    </lineage>
</organism>
<dbReference type="Pfam" id="PF08906">
    <property type="entry name" value="T6SS_Tdi1_C"/>
    <property type="match status" value="1"/>
</dbReference>
<dbReference type="AlphaFoldDB" id="A0A7J5LL82"/>
<accession>A0A7J5LL82</accession>
<sequence>MYENFKLKSVNSETIQIVDSDFLLKYSDCSYEQLTVLWKEMGLGCYCDKMLKIINPSDYIDALNSCYKMDYDESFLPFICTAFGDIFAYVKNQKIGNYIVFLNLRYGTYLILPDNLDLLLNKIIFNESTLKGWFDLDNYSSIKEKVGETGFNECYGYFPALVMGGDGDFDTIKIVDTLTYIDTITQMIGKFECANKF</sequence>
<dbReference type="Proteomes" id="UP000431177">
    <property type="component" value="Unassembled WGS sequence"/>
</dbReference>
<protein>
    <submittedName>
        <fullName evidence="3">DUF1851 domain-containing protein</fullName>
    </submittedName>
</protein>
<reference evidence="3 4" key="1">
    <citation type="journal article" date="2019" name="Nat. Med.">
        <title>A library of human gut bacterial isolates paired with longitudinal multiomics data enables mechanistic microbiome research.</title>
        <authorList>
            <person name="Poyet M."/>
            <person name="Groussin M."/>
            <person name="Gibbons S.M."/>
            <person name="Avila-Pacheco J."/>
            <person name="Jiang X."/>
            <person name="Kearney S.M."/>
            <person name="Perrotta A.R."/>
            <person name="Berdy B."/>
            <person name="Zhao S."/>
            <person name="Lieberman T.D."/>
            <person name="Swanson P.K."/>
            <person name="Smith M."/>
            <person name="Roesemann S."/>
            <person name="Alexander J.E."/>
            <person name="Rich S.A."/>
            <person name="Livny J."/>
            <person name="Vlamakis H."/>
            <person name="Clish C."/>
            <person name="Bullock K."/>
            <person name="Deik A."/>
            <person name="Scott J."/>
            <person name="Pierce K.A."/>
            <person name="Xavier R.J."/>
            <person name="Alm E.J."/>
        </authorList>
    </citation>
    <scope>NUCLEOTIDE SEQUENCE [LARGE SCALE GENOMIC DNA]</scope>
    <source>
        <strain evidence="3 4">BIOML-A2</strain>
    </source>
</reference>
<dbReference type="Pfam" id="PF08887">
    <property type="entry name" value="GAD-like"/>
    <property type="match status" value="1"/>
</dbReference>
<evidence type="ECO:0000313" key="4">
    <source>
        <dbReference type="Proteomes" id="UP000431177"/>
    </source>
</evidence>
<feature type="domain" description="T6SS immunity protein Tdi1 C-terminal" evidence="2">
    <location>
        <begin position="126"/>
        <end position="187"/>
    </location>
</feature>
<comment type="caution">
    <text evidence="3">The sequence shown here is derived from an EMBL/GenBank/DDBJ whole genome shotgun (WGS) entry which is preliminary data.</text>
</comment>
<dbReference type="RefSeq" id="WP_138298662.1">
    <property type="nucleotide sequence ID" value="NZ_WCKZ01000023.1"/>
</dbReference>
<feature type="domain" description="GAD-related" evidence="1">
    <location>
        <begin position="13"/>
        <end position="93"/>
    </location>
</feature>
<name>A0A7J5LL82_BACSE</name>
<gene>
    <name evidence="3" type="ORF">F9950_11765</name>
</gene>
<evidence type="ECO:0000259" key="1">
    <source>
        <dbReference type="Pfam" id="PF08887"/>
    </source>
</evidence>
<dbReference type="EMBL" id="WCLA01000024">
    <property type="protein sequence ID" value="KAB5326536.1"/>
    <property type="molecule type" value="Genomic_DNA"/>
</dbReference>
<proteinExistence type="predicted"/>
<dbReference type="InterPro" id="IPR014983">
    <property type="entry name" value="GAD-rel"/>
</dbReference>
<evidence type="ECO:0000259" key="2">
    <source>
        <dbReference type="Pfam" id="PF08906"/>
    </source>
</evidence>